<gene>
    <name evidence="10" type="ORF">WN944_028540</name>
</gene>
<dbReference type="CDD" id="cd17328">
    <property type="entry name" value="MFS_spinster_like"/>
    <property type="match status" value="1"/>
</dbReference>
<evidence type="ECO:0000256" key="6">
    <source>
        <dbReference type="ARBA" id="ARBA00024338"/>
    </source>
</evidence>
<evidence type="ECO:0000256" key="5">
    <source>
        <dbReference type="ARBA" id="ARBA00023136"/>
    </source>
</evidence>
<keyword evidence="4 8" id="KW-1133">Transmembrane helix</keyword>
<sequence>MAKKEAKEEEKAAASLEEPRTNPSVEDTGMVRNSLTLSPPKPSWFTPGRLLIIFCFINLLNYVDRGAIASNGVNGSPKNCSANGTCTPGTGIQGDFDLNNFQDGVLSSAFMVGLLVASPIFASLARSVNPFRLIGVGLTVWTLAVVGCGFSFSFWMIAICRMFVGVGEASFISLAAPFIDDNAPVAKKTAWLGVFYMCLPSGYAIGYVYGGWVGRYNWRYAFWGEAILMFPFAVLGFVMKPLQLKGFAPAESKKAFTDIEIAFPEAQDRGERDDKNLNKDSRSRFKATSNNVNQFVRFFKDMKVLLSDKVFVVNVLGYIAYNFVIGAYSYWGPKAGKNIYNMNNADMIFGGITVVCGVLGTLAGGFVLDFIDSTICNAFKLLSTATFLGAAFCFSAFCLKSMYAFLALFAVGELLVFATQGPVNFICLHCVKPSIRPLSMAISTVSIHIFGDVPSSPLVGVLQDQVNNWRETALILTAILFPAAAIWFIGSYKPSSSSSPTFPSCSRPHAIAAAAAASSLVVKVSAAKWVSQGYAIFKGRTEGKESSAVVDLDSSSFALEKSFEEALQLSCW</sequence>
<feature type="transmembrane region" description="Helical" evidence="8">
    <location>
        <begin position="162"/>
        <end position="179"/>
    </location>
</feature>
<evidence type="ECO:0000256" key="7">
    <source>
        <dbReference type="SAM" id="MobiDB-lite"/>
    </source>
</evidence>
<dbReference type="AlphaFoldDB" id="A0AAP0QAA0"/>
<feature type="domain" description="Major facilitator superfamily (MFS) profile" evidence="9">
    <location>
        <begin position="50"/>
        <end position="496"/>
    </location>
</feature>
<organism evidence="10 11">
    <name type="scientific">Citrus x changshan-huyou</name>
    <dbReference type="NCBI Taxonomy" id="2935761"/>
    <lineage>
        <taxon>Eukaryota</taxon>
        <taxon>Viridiplantae</taxon>
        <taxon>Streptophyta</taxon>
        <taxon>Embryophyta</taxon>
        <taxon>Tracheophyta</taxon>
        <taxon>Spermatophyta</taxon>
        <taxon>Magnoliopsida</taxon>
        <taxon>eudicotyledons</taxon>
        <taxon>Gunneridae</taxon>
        <taxon>Pentapetalae</taxon>
        <taxon>rosids</taxon>
        <taxon>malvids</taxon>
        <taxon>Sapindales</taxon>
        <taxon>Rutaceae</taxon>
        <taxon>Aurantioideae</taxon>
        <taxon>Citrus</taxon>
    </lineage>
</organism>
<evidence type="ECO:0000313" key="11">
    <source>
        <dbReference type="Proteomes" id="UP001428341"/>
    </source>
</evidence>
<evidence type="ECO:0000256" key="1">
    <source>
        <dbReference type="ARBA" id="ARBA00004141"/>
    </source>
</evidence>
<dbReference type="InterPro" id="IPR011701">
    <property type="entry name" value="MFS"/>
</dbReference>
<feature type="compositionally biased region" description="Polar residues" evidence="7">
    <location>
        <begin position="21"/>
        <end position="33"/>
    </location>
</feature>
<feature type="transmembrane region" description="Helical" evidence="8">
    <location>
        <begin position="131"/>
        <end position="156"/>
    </location>
</feature>
<protein>
    <recommendedName>
        <fullName evidence="9">Major facilitator superfamily (MFS) profile domain-containing protein</fullName>
    </recommendedName>
</protein>
<reference evidence="10 11" key="1">
    <citation type="submission" date="2024-05" db="EMBL/GenBank/DDBJ databases">
        <title>Haplotype-resolved chromosome-level genome assembly of Huyou (Citrus changshanensis).</title>
        <authorList>
            <person name="Miao C."/>
            <person name="Chen W."/>
            <person name="Wu Y."/>
            <person name="Wang L."/>
            <person name="Zhao S."/>
            <person name="Grierson D."/>
            <person name="Xu C."/>
            <person name="Chen K."/>
        </authorList>
    </citation>
    <scope>NUCLEOTIDE SEQUENCE [LARGE SCALE GENOMIC DNA]</scope>
    <source>
        <strain evidence="10">01-14</strain>
        <tissue evidence="10">Leaf</tissue>
    </source>
</reference>
<dbReference type="SUPFAM" id="SSF103473">
    <property type="entry name" value="MFS general substrate transporter"/>
    <property type="match status" value="1"/>
</dbReference>
<keyword evidence="11" id="KW-1185">Reference proteome</keyword>
<keyword evidence="2" id="KW-0813">Transport</keyword>
<dbReference type="EMBL" id="JBCGBO010000025">
    <property type="protein sequence ID" value="KAK9176523.1"/>
    <property type="molecule type" value="Genomic_DNA"/>
</dbReference>
<dbReference type="InterPro" id="IPR020846">
    <property type="entry name" value="MFS_dom"/>
</dbReference>
<feature type="transmembrane region" description="Helical" evidence="8">
    <location>
        <begin position="220"/>
        <end position="239"/>
    </location>
</feature>
<comment type="subcellular location">
    <subcellularLocation>
        <location evidence="1">Membrane</location>
        <topology evidence="1">Multi-pass membrane protein</topology>
    </subcellularLocation>
</comment>
<dbReference type="Pfam" id="PF07690">
    <property type="entry name" value="MFS_1"/>
    <property type="match status" value="1"/>
</dbReference>
<dbReference type="Proteomes" id="UP001428341">
    <property type="component" value="Unassembled WGS sequence"/>
</dbReference>
<dbReference type="PANTHER" id="PTHR23505:SF83">
    <property type="entry name" value="SPHINGOLIPID TRANSPORTER SPINSTER HOMOLOG 2-RELATED"/>
    <property type="match status" value="1"/>
</dbReference>
<dbReference type="InterPro" id="IPR044770">
    <property type="entry name" value="MFS_spinster-like"/>
</dbReference>
<dbReference type="PROSITE" id="PS50850">
    <property type="entry name" value="MFS"/>
    <property type="match status" value="1"/>
</dbReference>
<feature type="transmembrane region" description="Helical" evidence="8">
    <location>
        <begin position="510"/>
        <end position="530"/>
    </location>
</feature>
<keyword evidence="3 8" id="KW-0812">Transmembrane</keyword>
<name>A0AAP0QAA0_9ROSI</name>
<feature type="transmembrane region" description="Helical" evidence="8">
    <location>
        <begin position="472"/>
        <end position="490"/>
    </location>
</feature>
<evidence type="ECO:0000313" key="10">
    <source>
        <dbReference type="EMBL" id="KAK9176523.1"/>
    </source>
</evidence>
<dbReference type="InterPro" id="IPR036259">
    <property type="entry name" value="MFS_trans_sf"/>
</dbReference>
<feature type="transmembrane region" description="Helical" evidence="8">
    <location>
        <begin position="191"/>
        <end position="214"/>
    </location>
</feature>
<evidence type="ECO:0000256" key="4">
    <source>
        <dbReference type="ARBA" id="ARBA00022989"/>
    </source>
</evidence>
<evidence type="ECO:0000259" key="9">
    <source>
        <dbReference type="PROSITE" id="PS50850"/>
    </source>
</evidence>
<feature type="transmembrane region" description="Helical" evidence="8">
    <location>
        <begin position="105"/>
        <end position="124"/>
    </location>
</feature>
<evidence type="ECO:0000256" key="8">
    <source>
        <dbReference type="SAM" id="Phobius"/>
    </source>
</evidence>
<dbReference type="GO" id="GO:0022857">
    <property type="term" value="F:transmembrane transporter activity"/>
    <property type="evidence" value="ECO:0007669"/>
    <property type="project" value="InterPro"/>
</dbReference>
<keyword evidence="5 8" id="KW-0472">Membrane</keyword>
<comment type="similarity">
    <text evidence="6">Belongs to the major facilitator superfamily. Spinster (TC 2.A.1.49) family.</text>
</comment>
<feature type="region of interest" description="Disordered" evidence="7">
    <location>
        <begin position="1"/>
        <end position="33"/>
    </location>
</feature>
<feature type="transmembrane region" description="Helical" evidence="8">
    <location>
        <begin position="310"/>
        <end position="331"/>
    </location>
</feature>
<dbReference type="GO" id="GO:0016020">
    <property type="term" value="C:membrane"/>
    <property type="evidence" value="ECO:0007669"/>
    <property type="project" value="UniProtKB-SubCell"/>
</dbReference>
<dbReference type="PANTHER" id="PTHR23505">
    <property type="entry name" value="SPINSTER"/>
    <property type="match status" value="1"/>
</dbReference>
<comment type="caution">
    <text evidence="10">The sequence shown here is derived from an EMBL/GenBank/DDBJ whole genome shotgun (WGS) entry which is preliminary data.</text>
</comment>
<proteinExistence type="inferred from homology"/>
<evidence type="ECO:0000256" key="3">
    <source>
        <dbReference type="ARBA" id="ARBA00022692"/>
    </source>
</evidence>
<evidence type="ECO:0000256" key="2">
    <source>
        <dbReference type="ARBA" id="ARBA00022448"/>
    </source>
</evidence>
<feature type="transmembrane region" description="Helical" evidence="8">
    <location>
        <begin position="347"/>
        <end position="371"/>
    </location>
</feature>
<accession>A0AAP0QAA0</accession>
<feature type="compositionally biased region" description="Basic and acidic residues" evidence="7">
    <location>
        <begin position="1"/>
        <end position="20"/>
    </location>
</feature>
<dbReference type="Gene3D" id="1.20.1250.20">
    <property type="entry name" value="MFS general substrate transporter like domains"/>
    <property type="match status" value="1"/>
</dbReference>